<dbReference type="Proteomes" id="UP000814176">
    <property type="component" value="Unassembled WGS sequence"/>
</dbReference>
<comment type="caution">
    <text evidence="2">The sequence shown here is derived from an EMBL/GenBank/DDBJ whole genome shotgun (WGS) entry which is preliminary data.</text>
</comment>
<keyword evidence="1" id="KW-0732">Signal</keyword>
<gene>
    <name evidence="2" type="ORF">C8Q71DRAFT_788043</name>
</gene>
<dbReference type="GeneID" id="72005928"/>
<feature type="signal peptide" evidence="1">
    <location>
        <begin position="1"/>
        <end position="27"/>
    </location>
</feature>
<reference evidence="2 3" key="1">
    <citation type="journal article" date="2021" name="Environ. Microbiol.">
        <title>Gene family expansions and transcriptome signatures uncover fungal adaptations to wood decay.</title>
        <authorList>
            <person name="Hage H."/>
            <person name="Miyauchi S."/>
            <person name="Viragh M."/>
            <person name="Drula E."/>
            <person name="Min B."/>
            <person name="Chaduli D."/>
            <person name="Navarro D."/>
            <person name="Favel A."/>
            <person name="Norest M."/>
            <person name="Lesage-Meessen L."/>
            <person name="Balint B."/>
            <person name="Merenyi Z."/>
            <person name="de Eugenio L."/>
            <person name="Morin E."/>
            <person name="Martinez A.T."/>
            <person name="Baldrian P."/>
            <person name="Stursova M."/>
            <person name="Martinez M.J."/>
            <person name="Novotny C."/>
            <person name="Magnuson J.K."/>
            <person name="Spatafora J.W."/>
            <person name="Maurice S."/>
            <person name="Pangilinan J."/>
            <person name="Andreopoulos W."/>
            <person name="LaButti K."/>
            <person name="Hundley H."/>
            <person name="Na H."/>
            <person name="Kuo A."/>
            <person name="Barry K."/>
            <person name="Lipzen A."/>
            <person name="Henrissat B."/>
            <person name="Riley R."/>
            <person name="Ahrendt S."/>
            <person name="Nagy L.G."/>
            <person name="Grigoriev I.V."/>
            <person name="Martin F."/>
            <person name="Rosso M.N."/>
        </authorList>
    </citation>
    <scope>NUCLEOTIDE SEQUENCE [LARGE SCALE GENOMIC DNA]</scope>
    <source>
        <strain evidence="2 3">CIRM-BRFM 1785</strain>
    </source>
</reference>
<name>A0ABQ8K0H9_9APHY</name>
<sequence>MFELFLQFPLVLMAGFGSPFWCGLCHSGPRVRPTSKPQARPAGATLPLIHRTPSSYPSKYHHSPAGASLPALRLPTGRFLPV</sequence>
<evidence type="ECO:0000256" key="1">
    <source>
        <dbReference type="SAM" id="SignalP"/>
    </source>
</evidence>
<protein>
    <recommendedName>
        <fullName evidence="4">Secreted protein</fullName>
    </recommendedName>
</protein>
<keyword evidence="3" id="KW-1185">Reference proteome</keyword>
<dbReference type="RefSeq" id="XP_047773320.1">
    <property type="nucleotide sequence ID" value="XM_047925196.1"/>
</dbReference>
<dbReference type="EMBL" id="JADCUA010000034">
    <property type="protein sequence ID" value="KAH9829957.1"/>
    <property type="molecule type" value="Genomic_DNA"/>
</dbReference>
<feature type="chain" id="PRO_5045317275" description="Secreted protein" evidence="1">
    <location>
        <begin position="28"/>
        <end position="82"/>
    </location>
</feature>
<evidence type="ECO:0000313" key="3">
    <source>
        <dbReference type="Proteomes" id="UP000814176"/>
    </source>
</evidence>
<evidence type="ECO:0000313" key="2">
    <source>
        <dbReference type="EMBL" id="KAH9829957.1"/>
    </source>
</evidence>
<organism evidence="2 3">
    <name type="scientific">Rhodofomes roseus</name>
    <dbReference type="NCBI Taxonomy" id="34475"/>
    <lineage>
        <taxon>Eukaryota</taxon>
        <taxon>Fungi</taxon>
        <taxon>Dikarya</taxon>
        <taxon>Basidiomycota</taxon>
        <taxon>Agaricomycotina</taxon>
        <taxon>Agaricomycetes</taxon>
        <taxon>Polyporales</taxon>
        <taxon>Rhodofomes</taxon>
    </lineage>
</organism>
<evidence type="ECO:0008006" key="4">
    <source>
        <dbReference type="Google" id="ProtNLM"/>
    </source>
</evidence>
<accession>A0ABQ8K0H9</accession>
<proteinExistence type="predicted"/>